<name>A0ABQ7ZG79_BRANA</name>
<comment type="caution">
    <text evidence="2">The sequence shown here is derived from an EMBL/GenBank/DDBJ whole genome shotgun (WGS) entry which is preliminary data.</text>
</comment>
<gene>
    <name evidence="2" type="ORF">HID58_066620</name>
</gene>
<evidence type="ECO:0000256" key="1">
    <source>
        <dbReference type="SAM" id="MobiDB-lite"/>
    </source>
</evidence>
<sequence>LSSSPPSMASLVGAPPPPSEPPDPDLDVVLLDDPRDPPVPPDPLPPLPLSNPPSFHLFAHSELLPHIDLVWSPFISARAASVVRDHHWSVSSSSSPRSANLVPSCQGLQRTTLLLPLQPITTQLAIDVLTTVEGQLSTTGSCSVPSKPPFDAAPGTCAFMLSLIELDDKLTWLVSCKLQIHHGNVGFQSICLSSTIAYSLTLVKVTRQGVSSYNDTSSSANDTPLQSCCCKHKSEQYLVEALLQKLPQPGFTSENCDVRYFTPRFSEFDNWQCGFNFVKTSWHHHGNAGTKTFCRNSISFNALEVLVKLHSIVIVVNVATFSLFDSHCPCFQASTGSLCFSANIMLADDSVSFGGFKAVHALTLEFSTLKVLSNSLMLIRAIFGNLHSKEIIGIVKDI</sequence>
<feature type="non-terminal residue" evidence="2">
    <location>
        <position position="1"/>
    </location>
</feature>
<keyword evidence="3" id="KW-1185">Reference proteome</keyword>
<dbReference type="EMBL" id="JAGKQM010000015">
    <property type="protein sequence ID" value="KAH0879226.1"/>
    <property type="molecule type" value="Genomic_DNA"/>
</dbReference>
<evidence type="ECO:0000313" key="3">
    <source>
        <dbReference type="Proteomes" id="UP000824890"/>
    </source>
</evidence>
<reference evidence="2 3" key="1">
    <citation type="submission" date="2021-05" db="EMBL/GenBank/DDBJ databases">
        <title>Genome Assembly of Synthetic Allotetraploid Brassica napus Reveals Homoeologous Exchanges between Subgenomes.</title>
        <authorList>
            <person name="Davis J.T."/>
        </authorList>
    </citation>
    <scope>NUCLEOTIDE SEQUENCE [LARGE SCALE GENOMIC DNA]</scope>
    <source>
        <strain evidence="3">cv. Da-Ae</strain>
        <tissue evidence="2">Seedling</tissue>
    </source>
</reference>
<evidence type="ECO:0000313" key="2">
    <source>
        <dbReference type="EMBL" id="KAH0879226.1"/>
    </source>
</evidence>
<accession>A0ABQ7ZG79</accession>
<feature type="region of interest" description="Disordered" evidence="1">
    <location>
        <begin position="1"/>
        <end position="47"/>
    </location>
</feature>
<proteinExistence type="predicted"/>
<protein>
    <submittedName>
        <fullName evidence="2">Uncharacterized protein</fullName>
    </submittedName>
</protein>
<feature type="compositionally biased region" description="Pro residues" evidence="1">
    <location>
        <begin position="37"/>
        <end position="47"/>
    </location>
</feature>
<dbReference type="Proteomes" id="UP000824890">
    <property type="component" value="Unassembled WGS sequence"/>
</dbReference>
<organism evidence="2 3">
    <name type="scientific">Brassica napus</name>
    <name type="common">Rape</name>
    <dbReference type="NCBI Taxonomy" id="3708"/>
    <lineage>
        <taxon>Eukaryota</taxon>
        <taxon>Viridiplantae</taxon>
        <taxon>Streptophyta</taxon>
        <taxon>Embryophyta</taxon>
        <taxon>Tracheophyta</taxon>
        <taxon>Spermatophyta</taxon>
        <taxon>Magnoliopsida</taxon>
        <taxon>eudicotyledons</taxon>
        <taxon>Gunneridae</taxon>
        <taxon>Pentapetalae</taxon>
        <taxon>rosids</taxon>
        <taxon>malvids</taxon>
        <taxon>Brassicales</taxon>
        <taxon>Brassicaceae</taxon>
        <taxon>Brassiceae</taxon>
        <taxon>Brassica</taxon>
    </lineage>
</organism>